<gene>
    <name evidence="12" type="ORF">HUE88_10265</name>
</gene>
<keyword evidence="5 11" id="KW-0472">Membrane</keyword>
<keyword evidence="6" id="KW-0865">Zymogen</keyword>
<dbReference type="KEGG" id="sbal:HUE88_10265"/>
<keyword evidence="7" id="KW-0594">Phospholipid biosynthesis</keyword>
<keyword evidence="11" id="KW-1133">Transmembrane helix</keyword>
<evidence type="ECO:0000256" key="3">
    <source>
        <dbReference type="ARBA" id="ARBA00022793"/>
    </source>
</evidence>
<keyword evidence="11" id="KW-0812">Transmembrane</keyword>
<evidence type="ECO:0000256" key="2">
    <source>
        <dbReference type="ARBA" id="ARBA00022516"/>
    </source>
</evidence>
<dbReference type="Proteomes" id="UP000593994">
    <property type="component" value="Chromosome"/>
</dbReference>
<dbReference type="PANTHER" id="PTHR35809:SF1">
    <property type="entry name" value="ARCHAETIDYLSERINE DECARBOXYLASE PROENZYME-RELATED"/>
    <property type="match status" value="1"/>
</dbReference>
<proteinExistence type="predicted"/>
<evidence type="ECO:0000256" key="9">
    <source>
        <dbReference type="ARBA" id="ARBA00023264"/>
    </source>
</evidence>
<dbReference type="AlphaFoldDB" id="A0A7S7LY06"/>
<keyword evidence="2" id="KW-0444">Lipid biosynthesis</keyword>
<evidence type="ECO:0000256" key="11">
    <source>
        <dbReference type="SAM" id="Phobius"/>
    </source>
</evidence>
<dbReference type="GO" id="GO:0004609">
    <property type="term" value="F:phosphatidylserine decarboxylase activity"/>
    <property type="evidence" value="ECO:0007669"/>
    <property type="project" value="InterPro"/>
</dbReference>
<reference evidence="12 13" key="1">
    <citation type="submission" date="2020-05" db="EMBL/GenBank/DDBJ databases">
        <title>Sulfurimonas marisnigri, sp. nov., and Sulfurimonas baltica, sp. nov., manganese oxide reducing chemolithoautotrophs of the class Epsilonproteobacteria isolated from the pelagic redoxclines of the Black and Baltic Seas and emended description of the genus Sulfurimonas.</title>
        <authorList>
            <person name="Henkel J.V."/>
            <person name="Laudan C."/>
            <person name="Werner J."/>
            <person name="Neu T."/>
            <person name="Plewe S."/>
            <person name="Sproer C."/>
            <person name="Bunk B."/>
            <person name="Schulz-Vogt H.N."/>
        </authorList>
    </citation>
    <scope>NUCLEOTIDE SEQUENCE [LARGE SCALE GENOMIC DNA]</scope>
    <source>
        <strain evidence="12 13">GD2</strain>
    </source>
</reference>
<keyword evidence="1" id="KW-1003">Cell membrane</keyword>
<keyword evidence="9" id="KW-1208">Phospholipid metabolism</keyword>
<evidence type="ECO:0000313" key="12">
    <source>
        <dbReference type="EMBL" id="QOY53485.1"/>
    </source>
</evidence>
<keyword evidence="3" id="KW-0210">Decarboxylase</keyword>
<feature type="transmembrane region" description="Helical" evidence="11">
    <location>
        <begin position="15"/>
        <end position="48"/>
    </location>
</feature>
<dbReference type="PANTHER" id="PTHR35809">
    <property type="entry name" value="ARCHAETIDYLSERINE DECARBOXYLASE PROENZYME-RELATED"/>
    <property type="match status" value="1"/>
</dbReference>
<evidence type="ECO:0000256" key="4">
    <source>
        <dbReference type="ARBA" id="ARBA00023098"/>
    </source>
</evidence>
<accession>A0A7S7LY06</accession>
<dbReference type="InterPro" id="IPR033175">
    <property type="entry name" value="PSD-A"/>
</dbReference>
<protein>
    <submittedName>
        <fullName evidence="12">Phosphatidylserine decarboxylase</fullName>
    </submittedName>
</protein>
<evidence type="ECO:0000256" key="7">
    <source>
        <dbReference type="ARBA" id="ARBA00023209"/>
    </source>
</evidence>
<dbReference type="GO" id="GO:0008654">
    <property type="term" value="P:phospholipid biosynthetic process"/>
    <property type="evidence" value="ECO:0007669"/>
    <property type="project" value="UniProtKB-KW"/>
</dbReference>
<dbReference type="InterPro" id="IPR003817">
    <property type="entry name" value="PS_Dcarbxylase"/>
</dbReference>
<name>A0A7S7LY06_9BACT</name>
<keyword evidence="4" id="KW-0443">Lipid metabolism</keyword>
<evidence type="ECO:0000256" key="10">
    <source>
        <dbReference type="ARBA" id="ARBA00023317"/>
    </source>
</evidence>
<keyword evidence="10" id="KW-0670">Pyruvate</keyword>
<dbReference type="Pfam" id="PF02666">
    <property type="entry name" value="PS_Dcarbxylase"/>
    <property type="match status" value="1"/>
</dbReference>
<dbReference type="EMBL" id="CP054492">
    <property type="protein sequence ID" value="QOY53485.1"/>
    <property type="molecule type" value="Genomic_DNA"/>
</dbReference>
<evidence type="ECO:0000256" key="1">
    <source>
        <dbReference type="ARBA" id="ARBA00022475"/>
    </source>
</evidence>
<keyword evidence="13" id="KW-1185">Reference proteome</keyword>
<evidence type="ECO:0000313" key="13">
    <source>
        <dbReference type="Proteomes" id="UP000593994"/>
    </source>
</evidence>
<keyword evidence="8" id="KW-0456">Lyase</keyword>
<evidence type="ECO:0000256" key="6">
    <source>
        <dbReference type="ARBA" id="ARBA00023145"/>
    </source>
</evidence>
<evidence type="ECO:0000256" key="8">
    <source>
        <dbReference type="ARBA" id="ARBA00023239"/>
    </source>
</evidence>
<organism evidence="12 13">
    <name type="scientific">Candidatus Sulfurimonas baltica</name>
    <dbReference type="NCBI Taxonomy" id="2740404"/>
    <lineage>
        <taxon>Bacteria</taxon>
        <taxon>Pseudomonadati</taxon>
        <taxon>Campylobacterota</taxon>
        <taxon>Epsilonproteobacteria</taxon>
        <taxon>Campylobacterales</taxon>
        <taxon>Sulfurimonadaceae</taxon>
        <taxon>Sulfurimonas</taxon>
    </lineage>
</organism>
<sequence length="216" mass="24636">MRNNLLPIAKEGINYILWAILSFVVFTFLDFGFLQLCAFLVTLFFVFIFRNPERENIIFQEGSVVAPADGVISLIEELKDDKYAYRVEIESSYFNVTLLRVPLTSSLRNIEIYKGSRLSPFNNLSKNINENAVLVFSDNNNNSVKVVHRLKQSFMSIKIDAIINQNLLKGSRYGVMVNGITTIYLPKNFRLNVNIGTELAASQTLIGYFTNDKKNK</sequence>
<evidence type="ECO:0000256" key="5">
    <source>
        <dbReference type="ARBA" id="ARBA00023136"/>
    </source>
</evidence>